<dbReference type="EMBL" id="GG745601">
    <property type="protein sequence ID" value="EFD92401.1"/>
    <property type="molecule type" value="Genomic_DNA"/>
</dbReference>
<dbReference type="CDD" id="cd02440">
    <property type="entry name" value="AdoMet_MTases"/>
    <property type="match status" value="1"/>
</dbReference>
<organism evidence="2 3">
    <name type="scientific">Candidatus Parvarchaeum acidophilus ARMAN-5</name>
    <dbReference type="NCBI Taxonomy" id="662762"/>
    <lineage>
        <taxon>Archaea</taxon>
        <taxon>Candidatus Parvarchaeota</taxon>
        <taxon>Candidatus Parvarchaeum</taxon>
    </lineage>
</organism>
<evidence type="ECO:0000313" key="3">
    <source>
        <dbReference type="Proteomes" id="UP000009376"/>
    </source>
</evidence>
<dbReference type="Pfam" id="PF13847">
    <property type="entry name" value="Methyltransf_31"/>
    <property type="match status" value="1"/>
</dbReference>
<proteinExistence type="predicted"/>
<dbReference type="InterPro" id="IPR025714">
    <property type="entry name" value="Methyltranfer_dom"/>
</dbReference>
<protein>
    <submittedName>
        <fullName evidence="2">Methyltransferase type 11</fullName>
    </submittedName>
</protein>
<dbReference type="PANTHER" id="PTHR43861">
    <property type="entry name" value="TRANS-ACONITATE 2-METHYLTRANSFERASE-RELATED"/>
    <property type="match status" value="1"/>
</dbReference>
<feature type="domain" description="Methyltransferase" evidence="1">
    <location>
        <begin position="50"/>
        <end position="155"/>
    </location>
</feature>
<gene>
    <name evidence="2" type="ORF">BJBARM5_1799</name>
</gene>
<dbReference type="SUPFAM" id="SSF53335">
    <property type="entry name" value="S-adenosyl-L-methionine-dependent methyltransferases"/>
    <property type="match status" value="1"/>
</dbReference>
<keyword evidence="2" id="KW-0489">Methyltransferase</keyword>
<dbReference type="GO" id="GO:0008168">
    <property type="term" value="F:methyltransferase activity"/>
    <property type="evidence" value="ECO:0007669"/>
    <property type="project" value="UniProtKB-KW"/>
</dbReference>
<sequence>MKNPEKEIKKWWNLASEYYQIEISKDKMDDVHYGPFGSSEKKLHLLGDIKKKRILELGCGAGQVSIALAKEGGVCTGIDISEKQIAKAIKNAKSEGVNVNFVIMPFSSIKKLLKTKFDIVISVMALQYCYNLKKLFADVNNLLNANGLFIFSLEHPFYLSINPNNLKLTEKYSLEGLKKDKSDTGEYIYFHRKLSTIINFLVSSGFSLENVLEPIEKPDKIWGVGYRMALVNRLGPTIIFKSIKKK</sequence>
<name>D6GWL3_PARA5</name>
<accession>D6GWL3</accession>
<reference evidence="2 3" key="1">
    <citation type="journal article" date="2010" name="Proc. Natl. Acad. Sci. U.S.A.">
        <title>Enigmatic, ultrasmall, uncultivated Archaea.</title>
        <authorList>
            <person name="Baker B.J."/>
            <person name="Comolli L.R."/>
            <person name="Dick G.J."/>
            <person name="Hauser L.J."/>
            <person name="Hyatt D."/>
            <person name="Dill B.D."/>
            <person name="Land M.L."/>
            <person name="Verberkmoes N.C."/>
            <person name="Hettich R.L."/>
            <person name="Banfield J.F."/>
        </authorList>
    </citation>
    <scope>NUCLEOTIDE SEQUENCE [LARGE SCALE GENOMIC DNA]</scope>
</reference>
<dbReference type="InterPro" id="IPR029063">
    <property type="entry name" value="SAM-dependent_MTases_sf"/>
</dbReference>
<dbReference type="AlphaFoldDB" id="D6GWL3"/>
<dbReference type="Proteomes" id="UP000009376">
    <property type="component" value="Unassembled WGS sequence"/>
</dbReference>
<dbReference type="GO" id="GO:0032259">
    <property type="term" value="P:methylation"/>
    <property type="evidence" value="ECO:0007669"/>
    <property type="project" value="UniProtKB-KW"/>
</dbReference>
<dbReference type="Gene3D" id="3.40.50.150">
    <property type="entry name" value="Vaccinia Virus protein VP39"/>
    <property type="match status" value="1"/>
</dbReference>
<evidence type="ECO:0000259" key="1">
    <source>
        <dbReference type="Pfam" id="PF13847"/>
    </source>
</evidence>
<evidence type="ECO:0000313" key="2">
    <source>
        <dbReference type="EMBL" id="EFD92401.1"/>
    </source>
</evidence>
<keyword evidence="2" id="KW-0808">Transferase</keyword>